<dbReference type="AlphaFoldDB" id="K8NZ31"/>
<keyword evidence="1" id="KW-0812">Transmembrane</keyword>
<dbReference type="OrthoDB" id="7364532at2"/>
<protein>
    <recommendedName>
        <fullName evidence="4">DUF2474 domain-containing protein</fullName>
    </recommendedName>
</protein>
<evidence type="ECO:0008006" key="4">
    <source>
        <dbReference type="Google" id="ProtNLM"/>
    </source>
</evidence>
<sequence length="43" mass="4834">MPAPRDTPRPLGQRLLWFAALWLLGTGTVAAVAWLLRLWIAPH</sequence>
<name>K8NZ31_9BRAD</name>
<feature type="transmembrane region" description="Helical" evidence="1">
    <location>
        <begin position="15"/>
        <end position="40"/>
    </location>
</feature>
<evidence type="ECO:0000313" key="2">
    <source>
        <dbReference type="EMBL" id="EKS33719.1"/>
    </source>
</evidence>
<evidence type="ECO:0000256" key="1">
    <source>
        <dbReference type="SAM" id="Phobius"/>
    </source>
</evidence>
<keyword evidence="1" id="KW-0472">Membrane</keyword>
<dbReference type="Proteomes" id="UP000001095">
    <property type="component" value="Unassembled WGS sequence"/>
</dbReference>
<gene>
    <name evidence="2" type="ORF">HMPREF9696_02839</name>
</gene>
<dbReference type="PATRIC" id="fig|883079.3.peg.2896"/>
<accession>K8NZ31</accession>
<keyword evidence="3" id="KW-1185">Reference proteome</keyword>
<proteinExistence type="predicted"/>
<dbReference type="EMBL" id="AGWY01000012">
    <property type="protein sequence ID" value="EKS33719.1"/>
    <property type="molecule type" value="Genomic_DNA"/>
</dbReference>
<keyword evidence="1" id="KW-1133">Transmembrane helix</keyword>
<comment type="caution">
    <text evidence="2">The sequence shown here is derived from an EMBL/GenBank/DDBJ whole genome shotgun (WGS) entry which is preliminary data.</text>
</comment>
<dbReference type="RefSeq" id="WP_002713709.1">
    <property type="nucleotide sequence ID" value="NZ_KB375281.1"/>
</dbReference>
<organism evidence="2 3">
    <name type="scientific">Afipia clevelandensis ATCC 49720</name>
    <dbReference type="NCBI Taxonomy" id="883079"/>
    <lineage>
        <taxon>Bacteria</taxon>
        <taxon>Pseudomonadati</taxon>
        <taxon>Pseudomonadota</taxon>
        <taxon>Alphaproteobacteria</taxon>
        <taxon>Hyphomicrobiales</taxon>
        <taxon>Nitrobacteraceae</taxon>
        <taxon>Afipia</taxon>
    </lineage>
</organism>
<dbReference type="HOGENOM" id="CLU_203653_5_1_5"/>
<evidence type="ECO:0000313" key="3">
    <source>
        <dbReference type="Proteomes" id="UP000001095"/>
    </source>
</evidence>
<reference evidence="2 3" key="1">
    <citation type="submission" date="2012-04" db="EMBL/GenBank/DDBJ databases">
        <title>The Genome Sequence of Afipia clevelandensis ATCC 49720.</title>
        <authorList>
            <consortium name="The Broad Institute Genome Sequencing Platform"/>
            <person name="Earl A."/>
            <person name="Ward D."/>
            <person name="Feldgarden M."/>
            <person name="Gevers D."/>
            <person name="Huys G."/>
            <person name="Walker B."/>
            <person name="Young S.K."/>
            <person name="Zeng Q."/>
            <person name="Gargeya S."/>
            <person name="Fitzgerald M."/>
            <person name="Haas B."/>
            <person name="Abouelleil A."/>
            <person name="Alvarado L."/>
            <person name="Arachchi H.M."/>
            <person name="Berlin A."/>
            <person name="Chapman S.B."/>
            <person name="Goldberg J."/>
            <person name="Griggs A."/>
            <person name="Gujja S."/>
            <person name="Hansen M."/>
            <person name="Howarth C."/>
            <person name="Imamovic A."/>
            <person name="Larimer J."/>
            <person name="McCowen C."/>
            <person name="Montmayeur A."/>
            <person name="Murphy C."/>
            <person name="Neiman D."/>
            <person name="Pearson M."/>
            <person name="Priest M."/>
            <person name="Roberts A."/>
            <person name="Saif S."/>
            <person name="Shea T."/>
            <person name="Sisk P."/>
            <person name="Sykes S."/>
            <person name="Wortman J."/>
            <person name="Nusbaum C."/>
            <person name="Birren B."/>
        </authorList>
    </citation>
    <scope>NUCLEOTIDE SEQUENCE [LARGE SCALE GENOMIC DNA]</scope>
    <source>
        <strain evidence="2 3">ATCC 49720</strain>
    </source>
</reference>